<dbReference type="InterPro" id="IPR021109">
    <property type="entry name" value="Peptidase_aspartic_dom_sf"/>
</dbReference>
<dbReference type="PROSITE" id="PS00141">
    <property type="entry name" value="ASP_PROTEASE"/>
    <property type="match status" value="1"/>
</dbReference>
<evidence type="ECO:0000313" key="2">
    <source>
        <dbReference type="EMBL" id="OWY92695.1"/>
    </source>
</evidence>
<organism evidence="2 3">
    <name type="scientific">Phytophthora megakarya</name>
    <dbReference type="NCBI Taxonomy" id="4795"/>
    <lineage>
        <taxon>Eukaryota</taxon>
        <taxon>Sar</taxon>
        <taxon>Stramenopiles</taxon>
        <taxon>Oomycota</taxon>
        <taxon>Peronosporomycetes</taxon>
        <taxon>Peronosporales</taxon>
        <taxon>Peronosporaceae</taxon>
        <taxon>Phytophthora</taxon>
    </lineage>
</organism>
<dbReference type="Gene3D" id="2.40.70.10">
    <property type="entry name" value="Acid Proteases"/>
    <property type="match status" value="1"/>
</dbReference>
<feature type="compositionally biased region" description="Basic and acidic residues" evidence="1">
    <location>
        <begin position="342"/>
        <end position="357"/>
    </location>
</feature>
<dbReference type="EMBL" id="NBNE01017518">
    <property type="protein sequence ID" value="OWY92695.1"/>
    <property type="molecule type" value="Genomic_DNA"/>
</dbReference>
<feature type="region of interest" description="Disordered" evidence="1">
    <location>
        <begin position="245"/>
        <end position="267"/>
    </location>
</feature>
<protein>
    <recommendedName>
        <fullName evidence="4">Peptidase A2 domain-containing protein</fullName>
    </recommendedName>
</protein>
<feature type="non-terminal residue" evidence="2">
    <location>
        <position position="426"/>
    </location>
</feature>
<feature type="compositionally biased region" description="Acidic residues" evidence="1">
    <location>
        <begin position="366"/>
        <end position="377"/>
    </location>
</feature>
<dbReference type="CDD" id="cd00303">
    <property type="entry name" value="retropepsin_like"/>
    <property type="match status" value="1"/>
</dbReference>
<proteinExistence type="predicted"/>
<accession>A0A225UI62</accession>
<name>A0A225UI62_9STRA</name>
<feature type="compositionally biased region" description="Basic and acidic residues" evidence="1">
    <location>
        <begin position="408"/>
        <end position="426"/>
    </location>
</feature>
<dbReference type="GO" id="GO:0004190">
    <property type="term" value="F:aspartic-type endopeptidase activity"/>
    <property type="evidence" value="ECO:0007669"/>
    <property type="project" value="InterPro"/>
</dbReference>
<reference evidence="3" key="1">
    <citation type="submission" date="2017-03" db="EMBL/GenBank/DDBJ databases">
        <title>Phytopthora megakarya and P. palmivora, two closely related causual agents of cacao black pod achieved similar genome size and gene model numbers by different mechanisms.</title>
        <authorList>
            <person name="Ali S."/>
            <person name="Shao J."/>
            <person name="Larry D.J."/>
            <person name="Kronmiller B."/>
            <person name="Shen D."/>
            <person name="Strem M.D."/>
            <person name="Melnick R.L."/>
            <person name="Guiltinan M.J."/>
            <person name="Tyler B.M."/>
            <person name="Meinhardt L.W."/>
            <person name="Bailey B.A."/>
        </authorList>
    </citation>
    <scope>NUCLEOTIDE SEQUENCE [LARGE SCALE GENOMIC DNA]</scope>
    <source>
        <strain evidence="3">zdho120</strain>
    </source>
</reference>
<evidence type="ECO:0000256" key="1">
    <source>
        <dbReference type="SAM" id="MobiDB-lite"/>
    </source>
</evidence>
<sequence>MESPVVTGNTIRQAEITGKIHNEKAILLLDTGAEVSIVDIAFARKVECYIDSSQIQDCVGIGDNVYQTEGRTRIKVTLAGSLVYFFDIWVCDLTGQQAILGMDFMEPAGIRLDLAHGSISLPDEFQIQLSGRRQLYSDKAKIVNVGQYLRIQAGKSVELPLRLRSSIHDKLWVTRENQWVPTISSGPGRTKYISITNIGEEVLILHQDLRIGIWLAGDHVPRIPGFISIDSRRYMEWQNLALEATTDTQSEEVEVGNPPMPAVERPEYETPRTILQAREATTDTQSEEMEAENPPIPTVERPEYETPRAILQRPRITLIQRQEVEASQDQDIPDCSPSDETPPDKSPSDKSPSEMRSLDLASVASEESDLSSIADEDPMSHAVTVKEALEDLDQVTPDTWVTNPLVEKTTDMKGLREEDGRGEMED</sequence>
<dbReference type="Proteomes" id="UP000198211">
    <property type="component" value="Unassembled WGS sequence"/>
</dbReference>
<dbReference type="InterPro" id="IPR001969">
    <property type="entry name" value="Aspartic_peptidase_AS"/>
</dbReference>
<keyword evidence="3" id="KW-1185">Reference proteome</keyword>
<evidence type="ECO:0000313" key="3">
    <source>
        <dbReference type="Proteomes" id="UP000198211"/>
    </source>
</evidence>
<gene>
    <name evidence="2" type="ORF">PHMEG_00038192</name>
</gene>
<dbReference type="OrthoDB" id="125708at2759"/>
<dbReference type="GO" id="GO:0006508">
    <property type="term" value="P:proteolysis"/>
    <property type="evidence" value="ECO:0007669"/>
    <property type="project" value="InterPro"/>
</dbReference>
<dbReference type="AlphaFoldDB" id="A0A225UI62"/>
<evidence type="ECO:0008006" key="4">
    <source>
        <dbReference type="Google" id="ProtNLM"/>
    </source>
</evidence>
<comment type="caution">
    <text evidence="2">The sequence shown here is derived from an EMBL/GenBank/DDBJ whole genome shotgun (WGS) entry which is preliminary data.</text>
</comment>
<feature type="region of interest" description="Disordered" evidence="1">
    <location>
        <begin position="280"/>
        <end position="426"/>
    </location>
</feature>
<dbReference type="SUPFAM" id="SSF50630">
    <property type="entry name" value="Acid proteases"/>
    <property type="match status" value="1"/>
</dbReference>